<accession>A0A428U991</accession>
<name>A0A428U991_9HYPO</name>
<gene>
    <name evidence="1" type="ORF">CDV31_007010</name>
</gene>
<dbReference type="EMBL" id="NIZV01000083">
    <property type="protein sequence ID" value="RSM10882.1"/>
    <property type="molecule type" value="Genomic_DNA"/>
</dbReference>
<dbReference type="Proteomes" id="UP000288429">
    <property type="component" value="Unassembled WGS sequence"/>
</dbReference>
<proteinExistence type="predicted"/>
<organism evidence="1 2">
    <name type="scientific">Fusarium ambrosium</name>
    <dbReference type="NCBI Taxonomy" id="131363"/>
    <lineage>
        <taxon>Eukaryota</taxon>
        <taxon>Fungi</taxon>
        <taxon>Dikarya</taxon>
        <taxon>Ascomycota</taxon>
        <taxon>Pezizomycotina</taxon>
        <taxon>Sordariomycetes</taxon>
        <taxon>Hypocreomycetidae</taxon>
        <taxon>Hypocreales</taxon>
        <taxon>Nectriaceae</taxon>
        <taxon>Fusarium</taxon>
        <taxon>Fusarium solani species complex</taxon>
    </lineage>
</organism>
<evidence type="ECO:0000313" key="2">
    <source>
        <dbReference type="Proteomes" id="UP000288429"/>
    </source>
</evidence>
<dbReference type="AlphaFoldDB" id="A0A428U991"/>
<protein>
    <submittedName>
        <fullName evidence="1">Uncharacterized protein</fullName>
    </submittedName>
</protein>
<sequence>MARGKWIKEISTTRHEMGFNGWLIIIRRWIGIAGGIRNTKTGTFTSETVGLIPSNTMCVPTVETGHRCG</sequence>
<keyword evidence="2" id="KW-1185">Reference proteome</keyword>
<comment type="caution">
    <text evidence="1">The sequence shown here is derived from an EMBL/GenBank/DDBJ whole genome shotgun (WGS) entry which is preliminary data.</text>
</comment>
<reference evidence="1 2" key="1">
    <citation type="submission" date="2017-06" db="EMBL/GenBank/DDBJ databases">
        <title>Cmopartive genomic analysis of Ambrosia Fusariam Clade fungi.</title>
        <authorList>
            <person name="Stajich J.E."/>
            <person name="Carrillo J."/>
            <person name="Kijimoto T."/>
            <person name="Eskalen A."/>
            <person name="O'Donnell K."/>
            <person name="Kasson M."/>
        </authorList>
    </citation>
    <scope>NUCLEOTIDE SEQUENCE [LARGE SCALE GENOMIC DNA]</scope>
    <source>
        <strain evidence="1 2">NRRL 20438</strain>
    </source>
</reference>
<evidence type="ECO:0000313" key="1">
    <source>
        <dbReference type="EMBL" id="RSM10882.1"/>
    </source>
</evidence>